<feature type="region of interest" description="Disordered" evidence="1">
    <location>
        <begin position="568"/>
        <end position="593"/>
    </location>
</feature>
<accession>A0ABP9CDQ1</accession>
<dbReference type="InterPro" id="IPR009009">
    <property type="entry name" value="RlpA-like_DPBB"/>
</dbReference>
<feature type="compositionally biased region" description="Polar residues" evidence="1">
    <location>
        <begin position="572"/>
        <end position="581"/>
    </location>
</feature>
<evidence type="ECO:0000313" key="5">
    <source>
        <dbReference type="EMBL" id="GAA4806600.1"/>
    </source>
</evidence>
<evidence type="ECO:0000259" key="3">
    <source>
        <dbReference type="Pfam" id="PF03330"/>
    </source>
</evidence>
<dbReference type="Proteomes" id="UP001501265">
    <property type="component" value="Unassembled WGS sequence"/>
</dbReference>
<dbReference type="InterPro" id="IPR017853">
    <property type="entry name" value="GH"/>
</dbReference>
<dbReference type="SUPFAM" id="SSF51445">
    <property type="entry name" value="(Trans)glycosidases"/>
    <property type="match status" value="1"/>
</dbReference>
<dbReference type="Gene3D" id="3.20.20.80">
    <property type="entry name" value="Glycosidases"/>
    <property type="match status" value="1"/>
</dbReference>
<dbReference type="InterPro" id="IPR052750">
    <property type="entry name" value="GH18_Chitinase"/>
</dbReference>
<reference evidence="6" key="1">
    <citation type="journal article" date="2019" name="Int. J. Syst. Evol. Microbiol.">
        <title>The Global Catalogue of Microorganisms (GCM) 10K type strain sequencing project: providing services to taxonomists for standard genome sequencing and annotation.</title>
        <authorList>
            <consortium name="The Broad Institute Genomics Platform"/>
            <consortium name="The Broad Institute Genome Sequencing Center for Infectious Disease"/>
            <person name="Wu L."/>
            <person name="Ma J."/>
        </authorList>
    </citation>
    <scope>NUCLEOTIDE SEQUENCE [LARGE SCALE GENOMIC DNA]</scope>
    <source>
        <strain evidence="6">JCM 18081</strain>
    </source>
</reference>
<dbReference type="SUPFAM" id="SSF49899">
    <property type="entry name" value="Concanavalin A-like lectins/glucanases"/>
    <property type="match status" value="1"/>
</dbReference>
<organism evidence="5 6">
    <name type="scientific">Streptomyces ziwulingensis</name>
    <dbReference type="NCBI Taxonomy" id="1045501"/>
    <lineage>
        <taxon>Bacteria</taxon>
        <taxon>Bacillati</taxon>
        <taxon>Actinomycetota</taxon>
        <taxon>Actinomycetes</taxon>
        <taxon>Kitasatosporales</taxon>
        <taxon>Streptomycetaceae</taxon>
        <taxon>Streptomyces</taxon>
    </lineage>
</organism>
<sequence>MSIRNRIIAGGSVALVTVTLGSVSLALADDPISTETISGQMTYYNDSGYGACGTQVDAATEDLVAVSHEWWTSADPNQDRLCDGVSVEVSYQGKTITVPVKDMCPSCDSGHLDLSQTAFEKLAPLEKGLVKGVNWKFVTDGGEAIALPSASGGSTAGTVATGSGTGWPARYAAPYVETWGSPSALDEARAAGLKYATLAFVLDGGGCKATFNGDTPVTDEGWSSAVQGLRAAGGDVIASFGGASGTELGQACDSATALQEQYRTAVDALDLTRLDFDIEGSALGDSDANHRRNQALAALQKEAEAGGRHLDVQFTLPSGRQGLEAGGVALLQDAESAGLRVSLVNIMTMDYGGAVADMGQAAIDAATGLHGQLGQIWPAKSEQELWAMQGNTPMIGVNDTPGETFTTADAELLAKFAVDKGIQQLAFWAVGRDKACPEAGKLSDTCSGTEQSDYQFLKTFNTVNTTSPGVRNTARPVTGLATGGSATPTPSAGATDDGPDSGSREETGNLGAADPKTATGGGIDLSIWQLQEPVGSSGSPNTVSPSQLQSGYQNDYIYTDTDGALTFWSPEQGVTTPNSKYPRSELREMDPGGGSANWSLSGTHRMSATLRVISVSKKVCVGQIHLGEGGSSTKPLLELYYSANGDITLGTENSPEGGQTQHSVGNVPVGEKWSYTIGVSGGDTIDLTVNGSTTHYPIADSFKSYKQYFKAGAYNQSASGDSSKGAKVAFYSLDVSHG</sequence>
<dbReference type="EMBL" id="BAABIG010000039">
    <property type="protein sequence ID" value="GAA4806600.1"/>
    <property type="molecule type" value="Genomic_DNA"/>
</dbReference>
<comment type="caution">
    <text evidence="5">The sequence shown here is derived from an EMBL/GenBank/DDBJ whole genome shotgun (WGS) entry which is preliminary data.</text>
</comment>
<feature type="signal peptide" evidence="2">
    <location>
        <begin position="1"/>
        <end position="28"/>
    </location>
</feature>
<dbReference type="InterPro" id="IPR014895">
    <property type="entry name" value="Alginate_lyase_2"/>
</dbReference>
<evidence type="ECO:0000256" key="2">
    <source>
        <dbReference type="SAM" id="SignalP"/>
    </source>
</evidence>
<dbReference type="Pfam" id="PF03330">
    <property type="entry name" value="DPBB_1"/>
    <property type="match status" value="1"/>
</dbReference>
<keyword evidence="6" id="KW-1185">Reference proteome</keyword>
<dbReference type="CDD" id="cd06543">
    <property type="entry name" value="GH18_PF-ChiA-like"/>
    <property type="match status" value="1"/>
</dbReference>
<protein>
    <submittedName>
        <fullName evidence="5">Uncharacterized protein</fullName>
    </submittedName>
</protein>
<evidence type="ECO:0000256" key="1">
    <source>
        <dbReference type="SAM" id="MobiDB-lite"/>
    </source>
</evidence>
<feature type="chain" id="PRO_5046852589" evidence="2">
    <location>
        <begin position="29"/>
        <end position="738"/>
    </location>
</feature>
<evidence type="ECO:0000313" key="6">
    <source>
        <dbReference type="Proteomes" id="UP001501265"/>
    </source>
</evidence>
<gene>
    <name evidence="5" type="ORF">GCM10023220_40840</name>
</gene>
<name>A0ABP9CDQ1_9ACTN</name>
<proteinExistence type="predicted"/>
<feature type="domain" description="RlpA-like protein double-psi beta-barrel" evidence="3">
    <location>
        <begin position="76"/>
        <end position="131"/>
    </location>
</feature>
<evidence type="ECO:0000259" key="4">
    <source>
        <dbReference type="Pfam" id="PF08787"/>
    </source>
</evidence>
<dbReference type="SUPFAM" id="SSF50685">
    <property type="entry name" value="Barwin-like endoglucanases"/>
    <property type="match status" value="1"/>
</dbReference>
<keyword evidence="2" id="KW-0732">Signal</keyword>
<dbReference type="InterPro" id="IPR013320">
    <property type="entry name" value="ConA-like_dom_sf"/>
</dbReference>
<dbReference type="InterPro" id="IPR036908">
    <property type="entry name" value="RlpA-like_sf"/>
</dbReference>
<dbReference type="InterPro" id="IPR048197">
    <property type="entry name" value="Papain_inhib"/>
</dbReference>
<dbReference type="PANTHER" id="PTHR42976">
    <property type="entry name" value="BIFUNCTIONAL CHITINASE/LYSOZYME-RELATED"/>
    <property type="match status" value="1"/>
</dbReference>
<feature type="region of interest" description="Disordered" evidence="1">
    <location>
        <begin position="465"/>
        <end position="522"/>
    </location>
</feature>
<dbReference type="NCBIfam" id="NF041659">
    <property type="entry name" value="Papain_Inhib"/>
    <property type="match status" value="1"/>
</dbReference>
<dbReference type="CDD" id="cd22273">
    <property type="entry name" value="DPBB_SPI-like"/>
    <property type="match status" value="1"/>
</dbReference>
<feature type="domain" description="Alginate lyase 2" evidence="4">
    <location>
        <begin position="523"/>
        <end position="737"/>
    </location>
</feature>
<dbReference type="PANTHER" id="PTHR42976:SF1">
    <property type="entry name" value="GH18 DOMAIN-CONTAINING PROTEIN-RELATED"/>
    <property type="match status" value="1"/>
</dbReference>
<dbReference type="Pfam" id="PF08787">
    <property type="entry name" value="Alginate_lyase2"/>
    <property type="match status" value="1"/>
</dbReference>
<dbReference type="Gene3D" id="2.40.40.10">
    <property type="entry name" value="RlpA-like domain"/>
    <property type="match status" value="1"/>
</dbReference>
<dbReference type="Gene3D" id="2.60.120.200">
    <property type="match status" value="1"/>
</dbReference>